<dbReference type="InterPro" id="IPR028098">
    <property type="entry name" value="Glyco_trans_4-like_N"/>
</dbReference>
<dbReference type="InterPro" id="IPR001296">
    <property type="entry name" value="Glyco_trans_1"/>
</dbReference>
<accession>A0A916J595</accession>
<dbReference type="PANTHER" id="PTHR45947:SF3">
    <property type="entry name" value="SULFOQUINOVOSYL TRANSFERASE SQD2"/>
    <property type="match status" value="1"/>
</dbReference>
<keyword evidence="4" id="KW-1185">Reference proteome</keyword>
<reference evidence="3" key="1">
    <citation type="submission" date="2021-04" db="EMBL/GenBank/DDBJ databases">
        <authorList>
            <person name="Hornung B."/>
        </authorList>
    </citation>
    <scope>NUCLEOTIDE SEQUENCE</scope>
    <source>
        <strain evidence="3">G5G6</strain>
    </source>
</reference>
<dbReference type="InterPro" id="IPR050194">
    <property type="entry name" value="Glycosyltransferase_grp1"/>
</dbReference>
<dbReference type="Gene3D" id="3.40.50.2000">
    <property type="entry name" value="Glycogen Phosphorylase B"/>
    <property type="match status" value="2"/>
</dbReference>
<dbReference type="RefSeq" id="WP_220636038.1">
    <property type="nucleotide sequence ID" value="NZ_CAJQUM010000001.1"/>
</dbReference>
<dbReference type="Proteomes" id="UP000742786">
    <property type="component" value="Unassembled WGS sequence"/>
</dbReference>
<protein>
    <submittedName>
        <fullName evidence="3">Glycosyltransferase family 1 protein</fullName>
    </submittedName>
</protein>
<name>A0A916J595_9PROT</name>
<dbReference type="EMBL" id="CAJQUM010000001">
    <property type="protein sequence ID" value="CAG4884165.1"/>
    <property type="molecule type" value="Genomic_DNA"/>
</dbReference>
<evidence type="ECO:0000313" key="4">
    <source>
        <dbReference type="Proteomes" id="UP000742786"/>
    </source>
</evidence>
<dbReference type="AlphaFoldDB" id="A0A916J595"/>
<gene>
    <name evidence="3" type="ORF">GTOL_12048</name>
</gene>
<feature type="domain" description="Glycosyltransferase subfamily 4-like N-terminal" evidence="2">
    <location>
        <begin position="17"/>
        <end position="168"/>
    </location>
</feature>
<evidence type="ECO:0000259" key="1">
    <source>
        <dbReference type="Pfam" id="PF00534"/>
    </source>
</evidence>
<dbReference type="CDD" id="cd03808">
    <property type="entry name" value="GT4_CapM-like"/>
    <property type="match status" value="1"/>
</dbReference>
<dbReference type="Pfam" id="PF00534">
    <property type="entry name" value="Glycos_transf_1"/>
    <property type="match status" value="1"/>
</dbReference>
<comment type="caution">
    <text evidence="3">The sequence shown here is derived from an EMBL/GenBank/DDBJ whole genome shotgun (WGS) entry which is preliminary data.</text>
</comment>
<feature type="domain" description="Glycosyl transferase family 1" evidence="1">
    <location>
        <begin position="192"/>
        <end position="357"/>
    </location>
</feature>
<dbReference type="GO" id="GO:0016758">
    <property type="term" value="F:hexosyltransferase activity"/>
    <property type="evidence" value="ECO:0007669"/>
    <property type="project" value="TreeGrafter"/>
</dbReference>
<evidence type="ECO:0000313" key="3">
    <source>
        <dbReference type="EMBL" id="CAG4884165.1"/>
    </source>
</evidence>
<evidence type="ECO:0000259" key="2">
    <source>
        <dbReference type="Pfam" id="PF13579"/>
    </source>
</evidence>
<organism evidence="3 4">
    <name type="scientific">Georgfuchsia toluolica</name>
    <dbReference type="NCBI Taxonomy" id="424218"/>
    <lineage>
        <taxon>Bacteria</taxon>
        <taxon>Pseudomonadati</taxon>
        <taxon>Pseudomonadota</taxon>
        <taxon>Betaproteobacteria</taxon>
        <taxon>Nitrosomonadales</taxon>
        <taxon>Sterolibacteriaceae</taxon>
        <taxon>Georgfuchsia</taxon>
    </lineage>
</organism>
<dbReference type="SUPFAM" id="SSF53756">
    <property type="entry name" value="UDP-Glycosyltransferase/glycogen phosphorylase"/>
    <property type="match status" value="1"/>
</dbReference>
<proteinExistence type="predicted"/>
<sequence>MRICRIATVPFFLFHHLGEQIAATARSGHEVVLVSSPGEGTAALQSITGVSHYALNISRQISIFRDLVTLLRLLVFFRRQHFDLVHSTTPKAGLLAAIAGRLAGIPVRLHTFTGQAWAERSGWVRWIAKACDRLVVKLNTRCYADSISQRDFIVAEGVARADEITVLGQGSLAGVDFTRFNHHRSGTAAAVKARLEIPAGARVVGFVGRVTKDKGIQELVAAFDLLASFGCENVYLVLVGPLEPERDPLPAELVARIHRDKRIRMVGYMPAPEEYIAMFDIFCLPSYREGFGNVVLEAAAMGIPTVGTRIIGLTDAIVDGVTGILVPPKDVSALARALKLVLLDDHLRSRLGSQAKSRTATLFDSRKVNAGVLAEYESLRLGGKLRPH</sequence>
<dbReference type="Pfam" id="PF13579">
    <property type="entry name" value="Glyco_trans_4_4"/>
    <property type="match status" value="1"/>
</dbReference>
<dbReference type="PANTHER" id="PTHR45947">
    <property type="entry name" value="SULFOQUINOVOSYL TRANSFERASE SQD2"/>
    <property type="match status" value="1"/>
</dbReference>